<gene>
    <name evidence="2" type="ORF">PR048_002906</name>
</gene>
<accession>A0ABQ9ILK3</accession>
<dbReference type="Pfam" id="PF04572">
    <property type="entry name" value="Gb3_synth"/>
    <property type="match status" value="1"/>
</dbReference>
<evidence type="ECO:0000313" key="2">
    <source>
        <dbReference type="EMBL" id="KAJ8897557.1"/>
    </source>
</evidence>
<comment type="caution">
    <text evidence="2">The sequence shown here is derived from an EMBL/GenBank/DDBJ whole genome shotgun (WGS) entry which is preliminary data.</text>
</comment>
<organism evidence="2 3">
    <name type="scientific">Dryococelus australis</name>
    <dbReference type="NCBI Taxonomy" id="614101"/>
    <lineage>
        <taxon>Eukaryota</taxon>
        <taxon>Metazoa</taxon>
        <taxon>Ecdysozoa</taxon>
        <taxon>Arthropoda</taxon>
        <taxon>Hexapoda</taxon>
        <taxon>Insecta</taxon>
        <taxon>Pterygota</taxon>
        <taxon>Neoptera</taxon>
        <taxon>Polyneoptera</taxon>
        <taxon>Phasmatodea</taxon>
        <taxon>Verophasmatodea</taxon>
        <taxon>Anareolatae</taxon>
        <taxon>Phasmatidae</taxon>
        <taxon>Eurycanthinae</taxon>
        <taxon>Dryococelus</taxon>
    </lineage>
</organism>
<sequence>MTAKLCGGMTVKLPETFFPFPFQLWEILFSEQVADFAMSLVLREGTYSVHAWNKMSSSTPIEIDSRQPYAQLAARFCRRVCFTVGARL</sequence>
<proteinExistence type="predicted"/>
<evidence type="ECO:0000313" key="3">
    <source>
        <dbReference type="Proteomes" id="UP001159363"/>
    </source>
</evidence>
<protein>
    <recommendedName>
        <fullName evidence="1">Alpha 1,4-glycosyltransferase domain-containing protein</fullName>
    </recommendedName>
</protein>
<dbReference type="InterPro" id="IPR007652">
    <property type="entry name" value="A1-4-GlycosylTfrase_dom"/>
</dbReference>
<name>A0ABQ9ILK3_9NEOP</name>
<evidence type="ECO:0000259" key="1">
    <source>
        <dbReference type="Pfam" id="PF04572"/>
    </source>
</evidence>
<feature type="domain" description="Alpha 1,4-glycosyltransferase" evidence="1">
    <location>
        <begin position="3"/>
        <end position="80"/>
    </location>
</feature>
<dbReference type="Proteomes" id="UP001159363">
    <property type="component" value="Chromosome 1"/>
</dbReference>
<reference evidence="2 3" key="1">
    <citation type="submission" date="2023-02" db="EMBL/GenBank/DDBJ databases">
        <title>LHISI_Scaffold_Assembly.</title>
        <authorList>
            <person name="Stuart O.P."/>
            <person name="Cleave R."/>
            <person name="Magrath M.J.L."/>
            <person name="Mikheyev A.S."/>
        </authorList>
    </citation>
    <scope>NUCLEOTIDE SEQUENCE [LARGE SCALE GENOMIC DNA]</scope>
    <source>
        <strain evidence="2">Daus_M_001</strain>
        <tissue evidence="2">Leg muscle</tissue>
    </source>
</reference>
<keyword evidence="3" id="KW-1185">Reference proteome</keyword>
<dbReference type="EMBL" id="JARBHB010000001">
    <property type="protein sequence ID" value="KAJ8897557.1"/>
    <property type="molecule type" value="Genomic_DNA"/>
</dbReference>